<dbReference type="Proteomes" id="UP001258207">
    <property type="component" value="Chromosome"/>
</dbReference>
<proteinExistence type="predicted"/>
<gene>
    <name evidence="1" type="ORF">RI108_09560</name>
</gene>
<dbReference type="EMBL" id="CP134081">
    <property type="protein sequence ID" value="WNC11626.1"/>
    <property type="molecule type" value="Genomic_DNA"/>
</dbReference>
<name>A0AAJ6M3D6_9PSED</name>
<protein>
    <submittedName>
        <fullName evidence="1">Uncharacterized protein</fullName>
    </submittedName>
</protein>
<dbReference type="AlphaFoldDB" id="A0AAJ6M3D6"/>
<reference evidence="1" key="1">
    <citation type="submission" date="2023-09" db="EMBL/GenBank/DDBJ databases">
        <title>First report of Pseudomonas coleopterorum DJ13 causing leaf spot on Rhododendron pulchrum Sweet in China.</title>
        <authorList>
            <person name="Zhang Y."/>
        </authorList>
    </citation>
    <scope>NUCLEOTIDE SEQUENCE</scope>
    <source>
        <strain evidence="1">DJ13</strain>
    </source>
</reference>
<evidence type="ECO:0000313" key="2">
    <source>
        <dbReference type="Proteomes" id="UP001258207"/>
    </source>
</evidence>
<organism evidence="1 2">
    <name type="scientific">Pseudomonas coleopterorum</name>
    <dbReference type="NCBI Taxonomy" id="1605838"/>
    <lineage>
        <taxon>Bacteria</taxon>
        <taxon>Pseudomonadati</taxon>
        <taxon>Pseudomonadota</taxon>
        <taxon>Gammaproteobacteria</taxon>
        <taxon>Pseudomonadales</taxon>
        <taxon>Pseudomonadaceae</taxon>
        <taxon>Pseudomonas</taxon>
    </lineage>
</organism>
<accession>A0AAJ6M3D6</accession>
<sequence length="118" mass="13220">MNSPLDSMEYRETMQRAALAYLKRHQKEHLEHDDQLFSRTITHLRLALGVPEHLAESLAGLAYSELHHGAGERMLDISRSTGSTVVLSDPLTGNVYTLPVALIFQHLIDGHARPRSPI</sequence>
<evidence type="ECO:0000313" key="1">
    <source>
        <dbReference type="EMBL" id="WNC11626.1"/>
    </source>
</evidence>
<dbReference type="RefSeq" id="WP_310792890.1">
    <property type="nucleotide sequence ID" value="NZ_CP134081.1"/>
</dbReference>